<evidence type="ECO:0000259" key="3">
    <source>
        <dbReference type="Pfam" id="PF21036"/>
    </source>
</evidence>
<dbReference type="Pfam" id="PF21036">
    <property type="entry name" value="EryCIII-like_N"/>
    <property type="match status" value="1"/>
</dbReference>
<feature type="domain" description="Erythromycin biosynthesis protein CIII-like N-terminal" evidence="3">
    <location>
        <begin position="22"/>
        <end position="215"/>
    </location>
</feature>
<dbReference type="AlphaFoldDB" id="A0A7W7WEG2"/>
<dbReference type="EMBL" id="JACHJR010000001">
    <property type="protein sequence ID" value="MBB4944742.1"/>
    <property type="molecule type" value="Genomic_DNA"/>
</dbReference>
<gene>
    <name evidence="4" type="ORF">F4556_000277</name>
</gene>
<accession>A0A7W7WEG2</accession>
<protein>
    <submittedName>
        <fullName evidence="4">UDP:flavonoid glycosyltransferase YjiC (YdhE family)</fullName>
    </submittedName>
</protein>
<dbReference type="Gene3D" id="3.40.50.2000">
    <property type="entry name" value="Glycogen Phosphorylase B"/>
    <property type="match status" value="2"/>
</dbReference>
<evidence type="ECO:0000259" key="2">
    <source>
        <dbReference type="Pfam" id="PF06722"/>
    </source>
</evidence>
<dbReference type="CDD" id="cd03784">
    <property type="entry name" value="GT1_Gtf-like"/>
    <property type="match status" value="1"/>
</dbReference>
<dbReference type="InterPro" id="IPR002213">
    <property type="entry name" value="UDP_glucos_trans"/>
</dbReference>
<evidence type="ECO:0000313" key="4">
    <source>
        <dbReference type="EMBL" id="MBB4944742.1"/>
    </source>
</evidence>
<dbReference type="GO" id="GO:0016758">
    <property type="term" value="F:hexosyltransferase activity"/>
    <property type="evidence" value="ECO:0007669"/>
    <property type="project" value="UniProtKB-ARBA"/>
</dbReference>
<proteinExistence type="predicted"/>
<dbReference type="Proteomes" id="UP000573327">
    <property type="component" value="Unassembled WGS sequence"/>
</dbReference>
<evidence type="ECO:0000256" key="1">
    <source>
        <dbReference type="ARBA" id="ARBA00022679"/>
    </source>
</evidence>
<dbReference type="SUPFAM" id="SSF53756">
    <property type="entry name" value="UDP-Glycosyltransferase/glycogen phosphorylase"/>
    <property type="match status" value="1"/>
</dbReference>
<dbReference type="PANTHER" id="PTHR21015:SF22">
    <property type="entry name" value="GLYCOSYLTRANSFERASE"/>
    <property type="match status" value="1"/>
</dbReference>
<dbReference type="RefSeq" id="WP_184910902.1">
    <property type="nucleotide sequence ID" value="NZ_JACHJR010000001.1"/>
</dbReference>
<dbReference type="PANTHER" id="PTHR21015">
    <property type="entry name" value="UDP-N-ACETYLGLUCOSAMINE--N-ACETYLMURAMYL-(PENTAPEPTIDE) PYROPHOSPHORYL-UNDECAPRENOL N-ACETYLGLUCOSAMINE TRANSFERASE 1"/>
    <property type="match status" value="1"/>
</dbReference>
<dbReference type="Pfam" id="PF06722">
    <property type="entry name" value="EryCIII-like_C"/>
    <property type="match status" value="1"/>
</dbReference>
<comment type="caution">
    <text evidence="4">The sequence shown here is derived from an EMBL/GenBank/DDBJ whole genome shotgun (WGS) entry which is preliminary data.</text>
</comment>
<dbReference type="InterPro" id="IPR010610">
    <property type="entry name" value="EryCIII-like_C"/>
</dbReference>
<dbReference type="GO" id="GO:0008194">
    <property type="term" value="F:UDP-glycosyltransferase activity"/>
    <property type="evidence" value="ECO:0007669"/>
    <property type="project" value="InterPro"/>
</dbReference>
<keyword evidence="1 4" id="KW-0808">Transferase</keyword>
<keyword evidence="5" id="KW-1185">Reference proteome</keyword>
<organism evidence="4 5">
    <name type="scientific">Kitasatospora gansuensis</name>
    <dbReference type="NCBI Taxonomy" id="258050"/>
    <lineage>
        <taxon>Bacteria</taxon>
        <taxon>Bacillati</taxon>
        <taxon>Actinomycetota</taxon>
        <taxon>Actinomycetes</taxon>
        <taxon>Kitasatosporales</taxon>
        <taxon>Streptomycetaceae</taxon>
        <taxon>Kitasatospora</taxon>
    </lineage>
</organism>
<name>A0A7W7WEG2_9ACTN</name>
<sequence length="370" mass="38181">MRVLFTAPASVGHIFPLVPAAQALRAAGHDVLFAGQTPIEQLRSTGLPAVDVGDGTDVRAAFARVLPDVQFADDERPDDETMALAARGFAEHGRVTIDGLLAVAARWRPDVLVHAPFQAAGPLVAAKLGIPAVVHNFGVSTGGMPGLLAELLADEYRAHGLEGLAESTVLDVVPASLGGDGGGWRVRYVPFNGGGTVPADLTGRGGRRRIAVTLGTVVTEWEGVGHVKRLLEQAAGLDADVLLAVGDADLAPLGELPANVQPLPWVPLAQLLGACDAVVHHGGSGTMMTAAALGVPQLILPHGADHFINVAAAETYGFALRSTAEAVDADLLDRLLTGEALRKSAGAMRAEIEAMPSPAELVANFESLLA</sequence>
<feature type="domain" description="Erythromycin biosynthesis protein CIII-like C-terminal" evidence="2">
    <location>
        <begin position="229"/>
        <end position="367"/>
    </location>
</feature>
<reference evidence="4 5" key="1">
    <citation type="submission" date="2020-08" db="EMBL/GenBank/DDBJ databases">
        <title>Sequencing the genomes of 1000 actinobacteria strains.</title>
        <authorList>
            <person name="Klenk H.-P."/>
        </authorList>
    </citation>
    <scope>NUCLEOTIDE SEQUENCE [LARGE SCALE GENOMIC DNA]</scope>
    <source>
        <strain evidence="4 5">DSM 44786</strain>
    </source>
</reference>
<dbReference type="InterPro" id="IPR048284">
    <property type="entry name" value="EryCIII-like_N"/>
</dbReference>
<evidence type="ECO:0000313" key="5">
    <source>
        <dbReference type="Proteomes" id="UP000573327"/>
    </source>
</evidence>